<dbReference type="AlphaFoldDB" id="A0A0C2ZJT8"/>
<dbReference type="InterPro" id="IPR023389">
    <property type="entry name" value="DOPA-like_sf"/>
</dbReference>
<dbReference type="OrthoDB" id="9970095at2759"/>
<dbReference type="Gene3D" id="3.30.70.1240">
    <property type="entry name" value="DOPA-like domains"/>
    <property type="match status" value="1"/>
</dbReference>
<dbReference type="HOGENOM" id="CLU_090062_0_0_1"/>
<evidence type="ECO:0000313" key="2">
    <source>
        <dbReference type="Proteomes" id="UP000053989"/>
    </source>
</evidence>
<accession>A0A0C2ZJT8</accession>
<dbReference type="PANTHER" id="PTHR36423">
    <property type="entry name" value="AFR070WP"/>
    <property type="match status" value="1"/>
</dbReference>
<reference evidence="2" key="2">
    <citation type="submission" date="2015-01" db="EMBL/GenBank/DDBJ databases">
        <title>Evolutionary Origins and Diversification of the Mycorrhizal Mutualists.</title>
        <authorList>
            <consortium name="DOE Joint Genome Institute"/>
            <consortium name="Mycorrhizal Genomics Consortium"/>
            <person name="Kohler A."/>
            <person name="Kuo A."/>
            <person name="Nagy L.G."/>
            <person name="Floudas D."/>
            <person name="Copeland A."/>
            <person name="Barry K.W."/>
            <person name="Cichocki N."/>
            <person name="Veneault-Fourrey C."/>
            <person name="LaButti K."/>
            <person name="Lindquist E.A."/>
            <person name="Lipzen A."/>
            <person name="Lundell T."/>
            <person name="Morin E."/>
            <person name="Murat C."/>
            <person name="Riley R."/>
            <person name="Ohm R."/>
            <person name="Sun H."/>
            <person name="Tunlid A."/>
            <person name="Henrissat B."/>
            <person name="Grigoriev I.V."/>
            <person name="Hibbett D.S."/>
            <person name="Martin F."/>
        </authorList>
    </citation>
    <scope>NUCLEOTIDE SEQUENCE [LARGE SCALE GENOMIC DNA]</scope>
    <source>
        <strain evidence="2">Foug A</strain>
    </source>
</reference>
<gene>
    <name evidence="1" type="ORF">SCLCIDRAFT_1223291</name>
</gene>
<keyword evidence="2" id="KW-1185">Reference proteome</keyword>
<sequence>MSRSSAYETFPSPIISSRNGFDFHVYFMPSNPVHVKHATELHARIHQEFPELPIYRIWDRPIGPHPTAMFEVQTMTPHQTGALFSWLVVNRGPLDVLVHPNTDDTYRDHAELATWMGNPWPLNMEILKAHQARP</sequence>
<dbReference type="SUPFAM" id="SSF143410">
    <property type="entry name" value="DOPA-like"/>
    <property type="match status" value="1"/>
</dbReference>
<dbReference type="Pfam" id="PF08883">
    <property type="entry name" value="DOPA_dioxygen"/>
    <property type="match status" value="1"/>
</dbReference>
<evidence type="ECO:0000313" key="1">
    <source>
        <dbReference type="EMBL" id="KIM52967.1"/>
    </source>
</evidence>
<dbReference type="InterPro" id="IPR014980">
    <property type="entry name" value="DOPA_dioxygen"/>
</dbReference>
<organism evidence="1 2">
    <name type="scientific">Scleroderma citrinum Foug A</name>
    <dbReference type="NCBI Taxonomy" id="1036808"/>
    <lineage>
        <taxon>Eukaryota</taxon>
        <taxon>Fungi</taxon>
        <taxon>Dikarya</taxon>
        <taxon>Basidiomycota</taxon>
        <taxon>Agaricomycotina</taxon>
        <taxon>Agaricomycetes</taxon>
        <taxon>Agaricomycetidae</taxon>
        <taxon>Boletales</taxon>
        <taxon>Sclerodermatineae</taxon>
        <taxon>Sclerodermataceae</taxon>
        <taxon>Scleroderma</taxon>
    </lineage>
</organism>
<dbReference type="PANTHER" id="PTHR36423:SF2">
    <property type="entry name" value="AFR070WP"/>
    <property type="match status" value="1"/>
</dbReference>
<dbReference type="Proteomes" id="UP000053989">
    <property type="component" value="Unassembled WGS sequence"/>
</dbReference>
<evidence type="ECO:0008006" key="3">
    <source>
        <dbReference type="Google" id="ProtNLM"/>
    </source>
</evidence>
<dbReference type="PIRSF" id="PIRSF028139">
    <property type="entry name" value="DOPA-diox_rel_Mll2280"/>
    <property type="match status" value="1"/>
</dbReference>
<name>A0A0C2ZJT8_9AGAM</name>
<protein>
    <recommendedName>
        <fullName evidence="3">DOPA 4,5-dioxygenase</fullName>
    </recommendedName>
</protein>
<reference evidence="1 2" key="1">
    <citation type="submission" date="2014-04" db="EMBL/GenBank/DDBJ databases">
        <authorList>
            <consortium name="DOE Joint Genome Institute"/>
            <person name="Kuo A."/>
            <person name="Kohler A."/>
            <person name="Nagy L.G."/>
            <person name="Floudas D."/>
            <person name="Copeland A."/>
            <person name="Barry K.W."/>
            <person name="Cichocki N."/>
            <person name="Veneault-Fourrey C."/>
            <person name="LaButti K."/>
            <person name="Lindquist E.A."/>
            <person name="Lipzen A."/>
            <person name="Lundell T."/>
            <person name="Morin E."/>
            <person name="Murat C."/>
            <person name="Sun H."/>
            <person name="Tunlid A."/>
            <person name="Henrissat B."/>
            <person name="Grigoriev I.V."/>
            <person name="Hibbett D.S."/>
            <person name="Martin F."/>
            <person name="Nordberg H.P."/>
            <person name="Cantor M.N."/>
            <person name="Hua S.X."/>
        </authorList>
    </citation>
    <scope>NUCLEOTIDE SEQUENCE [LARGE SCALE GENOMIC DNA]</scope>
    <source>
        <strain evidence="1 2">Foug A</strain>
    </source>
</reference>
<dbReference type="InParanoid" id="A0A0C2ZJT8"/>
<dbReference type="EMBL" id="KN822194">
    <property type="protein sequence ID" value="KIM52967.1"/>
    <property type="molecule type" value="Genomic_DNA"/>
</dbReference>
<proteinExistence type="predicted"/>